<keyword evidence="1" id="KW-0472">Membrane</keyword>
<feature type="transmembrane region" description="Helical" evidence="1">
    <location>
        <begin position="93"/>
        <end position="115"/>
    </location>
</feature>
<dbReference type="KEGG" id="parq:DSM112329_02543"/>
<organism evidence="2">
    <name type="scientific">Paraconexibacter sp. AEG42_29</name>
    <dbReference type="NCBI Taxonomy" id="2997339"/>
    <lineage>
        <taxon>Bacteria</taxon>
        <taxon>Bacillati</taxon>
        <taxon>Actinomycetota</taxon>
        <taxon>Thermoleophilia</taxon>
        <taxon>Solirubrobacterales</taxon>
        <taxon>Paraconexibacteraceae</taxon>
        <taxon>Paraconexibacter</taxon>
    </lineage>
</organism>
<reference evidence="2" key="1">
    <citation type="submission" date="2022-12" db="EMBL/GenBank/DDBJ databases">
        <title>Paraconexibacter alkalitolerans sp. nov. and Baekduia alba sp. nov., isolated from soil and emended description of the genera Paraconexibacter (Chun et al., 2020) and Baekduia (An et al., 2020).</title>
        <authorList>
            <person name="Vieira S."/>
            <person name="Huber K.J."/>
            <person name="Geppert A."/>
            <person name="Wolf J."/>
            <person name="Neumann-Schaal M."/>
            <person name="Muesken M."/>
            <person name="Overmann J."/>
        </authorList>
    </citation>
    <scope>NUCLEOTIDE SEQUENCE</scope>
    <source>
        <strain evidence="2">AEG42_29</strain>
    </source>
</reference>
<name>A0AAU7AVE0_9ACTN</name>
<proteinExistence type="predicted"/>
<feature type="transmembrane region" description="Helical" evidence="1">
    <location>
        <begin position="194"/>
        <end position="214"/>
    </location>
</feature>
<keyword evidence="1" id="KW-0812">Transmembrane</keyword>
<dbReference type="EMBL" id="CP114014">
    <property type="protein sequence ID" value="XAY05685.1"/>
    <property type="molecule type" value="Genomic_DNA"/>
</dbReference>
<protein>
    <submittedName>
        <fullName evidence="2">Uncharacterized protein</fullName>
    </submittedName>
</protein>
<gene>
    <name evidence="2" type="ORF">DSM112329_02543</name>
</gene>
<dbReference type="RefSeq" id="WP_354702189.1">
    <property type="nucleotide sequence ID" value="NZ_CP114014.1"/>
</dbReference>
<feature type="transmembrane region" description="Helical" evidence="1">
    <location>
        <begin position="30"/>
        <end position="51"/>
    </location>
</feature>
<keyword evidence="1" id="KW-1133">Transmembrane helix</keyword>
<evidence type="ECO:0000313" key="2">
    <source>
        <dbReference type="EMBL" id="XAY05685.1"/>
    </source>
</evidence>
<sequence length="235" mass="25356">MRVRAADLVLRQSRTAAQRRRAAAERRTRMLAGVAIVTTGGVVVGEVFRVWHRGDAPLLAETDDVVLAAEQAIEQTVEVAKAGYRGGSTRENALMNLLLSFTGTFAVVRASTTIIRRRGRFGPFRNLVVGDDHIHHFVPGIATAFIAGGISILSRNENLDPILAVPFGVGVALTLDESALLLKLDDVYWTEDGIVSVQITLATLGMLSSLALVLRVLRRGEAEVLDPDPVDEPAI</sequence>
<evidence type="ECO:0000256" key="1">
    <source>
        <dbReference type="SAM" id="Phobius"/>
    </source>
</evidence>
<dbReference type="AlphaFoldDB" id="A0AAU7AVE0"/>
<accession>A0AAU7AVE0</accession>